<evidence type="ECO:0000256" key="1">
    <source>
        <dbReference type="SAM" id="MobiDB-lite"/>
    </source>
</evidence>
<keyword evidence="3" id="KW-1185">Reference proteome</keyword>
<sequence length="43" mass="4602">MSTAADVQPVRIPEQATTQPAPAIPAPELDDDEFAPTIVRGRE</sequence>
<dbReference type="Proteomes" id="UP001597478">
    <property type="component" value="Unassembled WGS sequence"/>
</dbReference>
<name>A0ABW5WI59_9PSEU</name>
<feature type="region of interest" description="Disordered" evidence="1">
    <location>
        <begin position="1"/>
        <end position="43"/>
    </location>
</feature>
<evidence type="ECO:0008006" key="4">
    <source>
        <dbReference type="Google" id="ProtNLM"/>
    </source>
</evidence>
<comment type="caution">
    <text evidence="2">The sequence shown here is derived from an EMBL/GenBank/DDBJ whole genome shotgun (WGS) entry which is preliminary data.</text>
</comment>
<accession>A0ABW5WI59</accession>
<evidence type="ECO:0000313" key="3">
    <source>
        <dbReference type="Proteomes" id="UP001597478"/>
    </source>
</evidence>
<proteinExistence type="predicted"/>
<organism evidence="2 3">
    <name type="scientific">Prauserella oleivorans</name>
    <dbReference type="NCBI Taxonomy" id="1478153"/>
    <lineage>
        <taxon>Bacteria</taxon>
        <taxon>Bacillati</taxon>
        <taxon>Actinomycetota</taxon>
        <taxon>Actinomycetes</taxon>
        <taxon>Pseudonocardiales</taxon>
        <taxon>Pseudonocardiaceae</taxon>
        <taxon>Prauserella</taxon>
    </lineage>
</organism>
<evidence type="ECO:0000313" key="2">
    <source>
        <dbReference type="EMBL" id="MFD2803220.1"/>
    </source>
</evidence>
<reference evidence="3" key="1">
    <citation type="journal article" date="2019" name="Int. J. Syst. Evol. Microbiol.">
        <title>The Global Catalogue of Microorganisms (GCM) 10K type strain sequencing project: providing services to taxonomists for standard genome sequencing and annotation.</title>
        <authorList>
            <consortium name="The Broad Institute Genomics Platform"/>
            <consortium name="The Broad Institute Genome Sequencing Center for Infectious Disease"/>
            <person name="Wu L."/>
            <person name="Ma J."/>
        </authorList>
    </citation>
    <scope>NUCLEOTIDE SEQUENCE [LARGE SCALE GENOMIC DNA]</scope>
    <source>
        <strain evidence="3">IBRC-M 10906</strain>
    </source>
</reference>
<dbReference type="RefSeq" id="WP_377394682.1">
    <property type="nucleotide sequence ID" value="NZ_JBHSAN010000054.1"/>
</dbReference>
<feature type="compositionally biased region" description="Low complexity" evidence="1">
    <location>
        <begin position="12"/>
        <end position="21"/>
    </location>
</feature>
<protein>
    <recommendedName>
        <fullName evidence="4">TIGR01620 family protein</fullName>
    </recommendedName>
</protein>
<gene>
    <name evidence="2" type="ORF">ACFS2C_27900</name>
</gene>
<dbReference type="EMBL" id="JBHUOF010000049">
    <property type="protein sequence ID" value="MFD2803220.1"/>
    <property type="molecule type" value="Genomic_DNA"/>
</dbReference>